<dbReference type="CDD" id="cd04301">
    <property type="entry name" value="NAT_SF"/>
    <property type="match status" value="1"/>
</dbReference>
<dbReference type="InterPro" id="IPR016181">
    <property type="entry name" value="Acyl_CoA_acyltransferase"/>
</dbReference>
<gene>
    <name evidence="3" type="ORF">H8717_00450</name>
</gene>
<dbReference type="InterPro" id="IPR031165">
    <property type="entry name" value="GNAT_YJDJ"/>
</dbReference>
<evidence type="ECO:0000259" key="2">
    <source>
        <dbReference type="PROSITE" id="PS51729"/>
    </source>
</evidence>
<dbReference type="Gene3D" id="3.40.630.30">
    <property type="match status" value="1"/>
</dbReference>
<reference evidence="3 4" key="1">
    <citation type="submission" date="2020-08" db="EMBL/GenBank/DDBJ databases">
        <title>Genome public.</title>
        <authorList>
            <person name="Liu C."/>
            <person name="Sun Q."/>
        </authorList>
    </citation>
    <scope>NUCLEOTIDE SEQUENCE [LARGE SCALE GENOMIC DNA]</scope>
    <source>
        <strain evidence="3 4">BX1</strain>
    </source>
</reference>
<evidence type="ECO:0000259" key="1">
    <source>
        <dbReference type="PROSITE" id="PS51186"/>
    </source>
</evidence>
<dbReference type="Pfam" id="PF14542">
    <property type="entry name" value="Acetyltransf_CG"/>
    <property type="match status" value="1"/>
</dbReference>
<evidence type="ECO:0000313" key="4">
    <source>
        <dbReference type="Proteomes" id="UP000658131"/>
    </source>
</evidence>
<dbReference type="SUPFAM" id="SSF55729">
    <property type="entry name" value="Acyl-CoA N-acyltransferases (Nat)"/>
    <property type="match status" value="1"/>
</dbReference>
<dbReference type="Proteomes" id="UP000658131">
    <property type="component" value="Unassembled WGS sequence"/>
</dbReference>
<organism evidence="3 4">
    <name type="scientific">Yanshouia hominis</name>
    <dbReference type="NCBI Taxonomy" id="2763673"/>
    <lineage>
        <taxon>Bacteria</taxon>
        <taxon>Bacillati</taxon>
        <taxon>Bacillota</taxon>
        <taxon>Clostridia</taxon>
        <taxon>Eubacteriales</taxon>
        <taxon>Oscillospiraceae</taxon>
        <taxon>Yanshouia</taxon>
    </lineage>
</organism>
<dbReference type="RefSeq" id="WP_262398575.1">
    <property type="nucleotide sequence ID" value="NZ_JACRTB010000001.1"/>
</dbReference>
<dbReference type="PANTHER" id="PTHR31435:SF9">
    <property type="entry name" value="PROTEIN NATD1"/>
    <property type="match status" value="1"/>
</dbReference>
<comment type="caution">
    <text evidence="3">The sequence shown here is derived from an EMBL/GenBank/DDBJ whole genome shotgun (WGS) entry which is preliminary data.</text>
</comment>
<name>A0ABR7NEN8_9FIRM</name>
<keyword evidence="4" id="KW-1185">Reference proteome</keyword>
<dbReference type="PANTHER" id="PTHR31435">
    <property type="entry name" value="PROTEIN NATD1"/>
    <property type="match status" value="1"/>
</dbReference>
<accession>A0ABR7NEN8</accession>
<dbReference type="InterPro" id="IPR045057">
    <property type="entry name" value="Gcn5-rel_NAT"/>
</dbReference>
<dbReference type="InterPro" id="IPR000182">
    <property type="entry name" value="GNAT_dom"/>
</dbReference>
<proteinExistence type="predicted"/>
<sequence>MEFQYEKGRIYALNSAGKLIAEITFPEAGGIADIDHTFVDGSLRGQGVAGRLVEAAVRQIRSEGLRARPTCSYAARWFSEHPEESDLL</sequence>
<feature type="domain" description="N-acetyltransferase" evidence="1">
    <location>
        <begin position="1"/>
        <end position="88"/>
    </location>
</feature>
<feature type="domain" description="N-acetyltransferase" evidence="2">
    <location>
        <begin position="2"/>
        <end position="88"/>
    </location>
</feature>
<protein>
    <submittedName>
        <fullName evidence="3">N-acetyltransferase</fullName>
    </submittedName>
</protein>
<dbReference type="PROSITE" id="PS51186">
    <property type="entry name" value="GNAT"/>
    <property type="match status" value="1"/>
</dbReference>
<evidence type="ECO:0000313" key="3">
    <source>
        <dbReference type="EMBL" id="MBC8574882.1"/>
    </source>
</evidence>
<dbReference type="PROSITE" id="PS51729">
    <property type="entry name" value="GNAT_YJDJ"/>
    <property type="match status" value="1"/>
</dbReference>
<dbReference type="EMBL" id="JACRTB010000001">
    <property type="protein sequence ID" value="MBC8574882.1"/>
    <property type="molecule type" value="Genomic_DNA"/>
</dbReference>